<evidence type="ECO:0000313" key="16">
    <source>
        <dbReference type="Proteomes" id="UP001205843"/>
    </source>
</evidence>
<dbReference type="GO" id="GO:0046872">
    <property type="term" value="F:metal ion binding"/>
    <property type="evidence" value="ECO:0007669"/>
    <property type="project" value="UniProtKB-KW"/>
</dbReference>
<comment type="caution">
    <text evidence="15">The sequence shown here is derived from an EMBL/GenBank/DDBJ whole genome shotgun (WGS) entry which is preliminary data.</text>
</comment>
<evidence type="ECO:0000256" key="4">
    <source>
        <dbReference type="ARBA" id="ARBA00022692"/>
    </source>
</evidence>
<evidence type="ECO:0000259" key="14">
    <source>
        <dbReference type="PROSITE" id="PS51384"/>
    </source>
</evidence>
<feature type="transmembrane region" description="Helical" evidence="13">
    <location>
        <begin position="123"/>
        <end position="144"/>
    </location>
</feature>
<dbReference type="PRINTS" id="PR00410">
    <property type="entry name" value="PHEHYDRXLASE"/>
</dbReference>
<dbReference type="InterPro" id="IPR001433">
    <property type="entry name" value="OxRdtase_FAD/NAD-bd"/>
</dbReference>
<evidence type="ECO:0000256" key="9">
    <source>
        <dbReference type="ARBA" id="ARBA00023002"/>
    </source>
</evidence>
<keyword evidence="5" id="KW-0001">2Fe-2S</keyword>
<evidence type="ECO:0000256" key="8">
    <source>
        <dbReference type="ARBA" id="ARBA00022989"/>
    </source>
</evidence>
<evidence type="ECO:0000256" key="6">
    <source>
        <dbReference type="ARBA" id="ARBA00022723"/>
    </source>
</evidence>
<keyword evidence="11" id="KW-0411">Iron-sulfur</keyword>
<dbReference type="Proteomes" id="UP001205843">
    <property type="component" value="Unassembled WGS sequence"/>
</dbReference>
<keyword evidence="9" id="KW-0560">Oxidoreductase</keyword>
<dbReference type="Gene3D" id="2.40.30.10">
    <property type="entry name" value="Translation factors"/>
    <property type="match status" value="1"/>
</dbReference>
<evidence type="ECO:0000256" key="5">
    <source>
        <dbReference type="ARBA" id="ARBA00022714"/>
    </source>
</evidence>
<dbReference type="RefSeq" id="WP_253474663.1">
    <property type="nucleotide sequence ID" value="NZ_JALJXV010000002.1"/>
</dbReference>
<evidence type="ECO:0000256" key="7">
    <source>
        <dbReference type="ARBA" id="ARBA00022827"/>
    </source>
</evidence>
<dbReference type="GO" id="GO:0050660">
    <property type="term" value="F:flavin adenine dinucleotide binding"/>
    <property type="evidence" value="ECO:0007669"/>
    <property type="project" value="TreeGrafter"/>
</dbReference>
<keyword evidence="6" id="KW-0479">Metal-binding</keyword>
<feature type="transmembrane region" description="Helical" evidence="13">
    <location>
        <begin position="187"/>
        <end position="210"/>
    </location>
</feature>
<keyword evidence="3" id="KW-0285">Flavoprotein</keyword>
<proteinExistence type="predicted"/>
<feature type="transmembrane region" description="Helical" evidence="13">
    <location>
        <begin position="85"/>
        <end position="103"/>
    </location>
</feature>
<dbReference type="GO" id="GO:0051537">
    <property type="term" value="F:2 iron, 2 sulfur cluster binding"/>
    <property type="evidence" value="ECO:0007669"/>
    <property type="project" value="UniProtKB-KW"/>
</dbReference>
<dbReference type="Pfam" id="PF01794">
    <property type="entry name" value="Ferric_reduct"/>
    <property type="match status" value="1"/>
</dbReference>
<name>A0AAE3KF52_9GAMM</name>
<dbReference type="PANTHER" id="PTHR47354:SF8">
    <property type="entry name" value="1,2-PHENYLACETYL-COA EPOXIDASE, SUBUNIT E"/>
    <property type="match status" value="1"/>
</dbReference>
<dbReference type="SUPFAM" id="SSF63380">
    <property type="entry name" value="Riboflavin synthase domain-like"/>
    <property type="match status" value="1"/>
</dbReference>
<feature type="transmembrane region" description="Helical" evidence="13">
    <location>
        <begin position="45"/>
        <end position="64"/>
    </location>
</feature>
<dbReference type="SUPFAM" id="SSF52343">
    <property type="entry name" value="Ferredoxin reductase-like, C-terminal NADP-linked domain"/>
    <property type="match status" value="1"/>
</dbReference>
<evidence type="ECO:0000256" key="11">
    <source>
        <dbReference type="ARBA" id="ARBA00023014"/>
    </source>
</evidence>
<dbReference type="PROSITE" id="PS51384">
    <property type="entry name" value="FAD_FR"/>
    <property type="match status" value="1"/>
</dbReference>
<dbReference type="Gene3D" id="3.40.50.80">
    <property type="entry name" value="Nucleotide-binding domain of ferredoxin-NADP reductase (FNR) module"/>
    <property type="match status" value="1"/>
</dbReference>
<dbReference type="InterPro" id="IPR050415">
    <property type="entry name" value="MRET"/>
</dbReference>
<dbReference type="GO" id="GO:0016020">
    <property type="term" value="C:membrane"/>
    <property type="evidence" value="ECO:0007669"/>
    <property type="project" value="UniProtKB-SubCell"/>
</dbReference>
<gene>
    <name evidence="15" type="ORF">J2T57_000831</name>
</gene>
<evidence type="ECO:0000256" key="1">
    <source>
        <dbReference type="ARBA" id="ARBA00001974"/>
    </source>
</evidence>
<evidence type="ECO:0000256" key="10">
    <source>
        <dbReference type="ARBA" id="ARBA00023004"/>
    </source>
</evidence>
<feature type="transmembrane region" description="Helical" evidence="13">
    <location>
        <begin position="12"/>
        <end position="33"/>
    </location>
</feature>
<comment type="cofactor">
    <cofactor evidence="1">
        <name>FAD</name>
        <dbReference type="ChEBI" id="CHEBI:57692"/>
    </cofactor>
</comment>
<feature type="transmembrane region" description="Helical" evidence="13">
    <location>
        <begin position="466"/>
        <end position="487"/>
    </location>
</feature>
<sequence length="489" mass="53912">MSQRIIRSGVGLGAGLLLAYVALMLMPLLLAGMQDRAPRPVRDELASGMALVAFAMLLAEFVLSGRHKGLSGRIGMDSIMRFHQFMAHVLLAFILIHPFLYSLPMGVVAPLGDLDRETWLQLTTWPGITGLIAWLALFIVVLMAAVRDQLSWSYEAWRISHAVGALLVAVLGWHHTVWAGRYSGEPLLAGVWTIALAIAVIALIHVHWVTPLLQRRRPYRVAAVRQEADRTWTVDLEPDTDGGHSGARLEYKAGQFAWFKVGGPLGRITEHPFSMSSAPAQWPLVSFTIKEAGDFTDRIGQLPEGTQVYLDGPYGNFTLDADDNRPLIMLAGGVGMAPVMSLLRGLRDAGSKRRIILFQANRHEGQILYAGELSDMANSLDLRVHQVLQEPPEGWSGERGFIDRRLLESTLPEDLRQAAQWAVCGPPAMIDALETLLLRDFRVHRSGILSEHFHYRFGDRAGKAGHFLRAALAATVGLLLGLILFALRG</sequence>
<feature type="domain" description="FAD-binding FR-type" evidence="14">
    <location>
        <begin position="214"/>
        <end position="320"/>
    </location>
</feature>
<reference evidence="15" key="1">
    <citation type="submission" date="2022-03" db="EMBL/GenBank/DDBJ databases">
        <title>Genomic Encyclopedia of Type Strains, Phase III (KMG-III): the genomes of soil and plant-associated and newly described type strains.</title>
        <authorList>
            <person name="Whitman W."/>
        </authorList>
    </citation>
    <scope>NUCLEOTIDE SEQUENCE</scope>
    <source>
        <strain evidence="15">ANL 6-2</strain>
    </source>
</reference>
<keyword evidence="10" id="KW-0408">Iron</keyword>
<keyword evidence="7" id="KW-0274">FAD</keyword>
<feature type="transmembrane region" description="Helical" evidence="13">
    <location>
        <begin position="156"/>
        <end position="175"/>
    </location>
</feature>
<dbReference type="InterPro" id="IPR017927">
    <property type="entry name" value="FAD-bd_FR_type"/>
</dbReference>
<protein>
    <submittedName>
        <fullName evidence="15">Ferric reductase</fullName>
    </submittedName>
</protein>
<keyword evidence="8 13" id="KW-1133">Transmembrane helix</keyword>
<dbReference type="PANTHER" id="PTHR47354">
    <property type="entry name" value="NADH OXIDOREDUCTASE HCR"/>
    <property type="match status" value="1"/>
</dbReference>
<dbReference type="Pfam" id="PF00175">
    <property type="entry name" value="NAD_binding_1"/>
    <property type="match status" value="1"/>
</dbReference>
<dbReference type="AlphaFoldDB" id="A0AAE3KF52"/>
<evidence type="ECO:0000313" key="15">
    <source>
        <dbReference type="EMBL" id="MCP1673732.1"/>
    </source>
</evidence>
<organism evidence="15 16">
    <name type="scientific">Natronocella acetinitrilica</name>
    <dbReference type="NCBI Taxonomy" id="414046"/>
    <lineage>
        <taxon>Bacteria</taxon>
        <taxon>Pseudomonadati</taxon>
        <taxon>Pseudomonadota</taxon>
        <taxon>Gammaproteobacteria</taxon>
        <taxon>Chromatiales</taxon>
        <taxon>Ectothiorhodospiraceae</taxon>
        <taxon>Natronocella</taxon>
    </lineage>
</organism>
<dbReference type="GO" id="GO:0016491">
    <property type="term" value="F:oxidoreductase activity"/>
    <property type="evidence" value="ECO:0007669"/>
    <property type="project" value="UniProtKB-KW"/>
</dbReference>
<accession>A0AAE3KF52</accession>
<dbReference type="InterPro" id="IPR017938">
    <property type="entry name" value="Riboflavin_synthase-like_b-brl"/>
</dbReference>
<dbReference type="InterPro" id="IPR039261">
    <property type="entry name" value="FNR_nucleotide-bd"/>
</dbReference>
<evidence type="ECO:0000256" key="12">
    <source>
        <dbReference type="ARBA" id="ARBA00023136"/>
    </source>
</evidence>
<dbReference type="EMBL" id="JALJXV010000002">
    <property type="protein sequence ID" value="MCP1673732.1"/>
    <property type="molecule type" value="Genomic_DNA"/>
</dbReference>
<keyword evidence="4 13" id="KW-0812">Transmembrane</keyword>
<dbReference type="InterPro" id="IPR013130">
    <property type="entry name" value="Fe3_Rdtase_TM_dom"/>
</dbReference>
<evidence type="ECO:0000256" key="13">
    <source>
        <dbReference type="SAM" id="Phobius"/>
    </source>
</evidence>
<evidence type="ECO:0000256" key="2">
    <source>
        <dbReference type="ARBA" id="ARBA00004141"/>
    </source>
</evidence>
<evidence type="ECO:0000256" key="3">
    <source>
        <dbReference type="ARBA" id="ARBA00022630"/>
    </source>
</evidence>
<keyword evidence="12 13" id="KW-0472">Membrane</keyword>
<comment type="subcellular location">
    <subcellularLocation>
        <location evidence="2">Membrane</location>
        <topology evidence="2">Multi-pass membrane protein</topology>
    </subcellularLocation>
</comment>
<keyword evidence="16" id="KW-1185">Reference proteome</keyword>